<proteinExistence type="predicted"/>
<evidence type="ECO:0000256" key="2">
    <source>
        <dbReference type="ARBA" id="ARBA00022679"/>
    </source>
</evidence>
<dbReference type="Pfam" id="PF03808">
    <property type="entry name" value="Glyco_tran_WecG"/>
    <property type="match status" value="1"/>
</dbReference>
<dbReference type="InterPro" id="IPR004629">
    <property type="entry name" value="WecG_TagA_CpsF"/>
</dbReference>
<dbReference type="RefSeq" id="WP_074489089.1">
    <property type="nucleotide sequence ID" value="NZ_FPAM01000017.1"/>
</dbReference>
<protein>
    <recommendedName>
        <fullName evidence="5">N-acetylglucosaminyldiphosphoundecaprenol N-acetyl-beta-D-mannosaminyltransferase</fullName>
    </recommendedName>
</protein>
<evidence type="ECO:0000313" key="3">
    <source>
        <dbReference type="EMBL" id="OKS86391.1"/>
    </source>
</evidence>
<dbReference type="NCBIfam" id="TIGR00696">
    <property type="entry name" value="wecG_tagA_cpsF"/>
    <property type="match status" value="1"/>
</dbReference>
<comment type="caution">
    <text evidence="3">The sequence shown here is derived from an EMBL/GenBank/DDBJ whole genome shotgun (WGS) entry which is preliminary data.</text>
</comment>
<dbReference type="PANTHER" id="PTHR34136:SF1">
    <property type="entry name" value="UDP-N-ACETYL-D-MANNOSAMINURONIC ACID TRANSFERASE"/>
    <property type="match status" value="1"/>
</dbReference>
<organism evidence="3 4">
    <name type="scientific">Mucilaginibacter polytrichastri</name>
    <dbReference type="NCBI Taxonomy" id="1302689"/>
    <lineage>
        <taxon>Bacteria</taxon>
        <taxon>Pseudomonadati</taxon>
        <taxon>Bacteroidota</taxon>
        <taxon>Sphingobacteriia</taxon>
        <taxon>Sphingobacteriales</taxon>
        <taxon>Sphingobacteriaceae</taxon>
        <taxon>Mucilaginibacter</taxon>
    </lineage>
</organism>
<dbReference type="STRING" id="1302689.RG47T_1847"/>
<dbReference type="PANTHER" id="PTHR34136">
    <property type="match status" value="1"/>
</dbReference>
<evidence type="ECO:0000256" key="1">
    <source>
        <dbReference type="ARBA" id="ARBA00022676"/>
    </source>
</evidence>
<dbReference type="CDD" id="cd06533">
    <property type="entry name" value="Glyco_transf_WecG_TagA"/>
    <property type="match status" value="1"/>
</dbReference>
<keyword evidence="4" id="KW-1185">Reference proteome</keyword>
<accession>A0A1Q5ZXB6</accession>
<reference evidence="3 4" key="1">
    <citation type="submission" date="2016-11" db="EMBL/GenBank/DDBJ databases">
        <title>Whole Genome Sequencing of Mucilaginibacter polytrichastri RG4-7(T) isolated from the moss sample.</title>
        <authorList>
            <person name="Li Y."/>
        </authorList>
    </citation>
    <scope>NUCLEOTIDE SEQUENCE [LARGE SCALE GENOMIC DNA]</scope>
    <source>
        <strain evidence="3 4">RG4-7</strain>
    </source>
</reference>
<keyword evidence="1" id="KW-0328">Glycosyltransferase</keyword>
<evidence type="ECO:0008006" key="5">
    <source>
        <dbReference type="Google" id="ProtNLM"/>
    </source>
</evidence>
<keyword evidence="2" id="KW-0808">Transferase</keyword>
<sequence>MLLNNQYSFTDYPVFTKELNDLSSSILKKESSILVNTLNQYSYCIANVDSEFKESLQKSDILLADGIGVVAASRLLTGKKITKIAGADLHQFLLNDLNRNSGSCFYLGASQETLTKIKDKLAVEYPNIKVGFFAPPFKEQFSDEDNSAMVSAVNTFNPDVLFVGMTAPKQEKWAYKHKPQLNANIICTIGAVFDFYAGTVKRPNKIWINMGLEWFVRLVHEPKRLWKRYLYFGPIFVALILTQVIKRQSNKKLMANVC</sequence>
<name>A0A1Q5ZXB6_9SPHI</name>
<gene>
    <name evidence="3" type="ORF">RG47T_1847</name>
</gene>
<dbReference type="AlphaFoldDB" id="A0A1Q5ZXB6"/>
<dbReference type="Proteomes" id="UP000186720">
    <property type="component" value="Unassembled WGS sequence"/>
</dbReference>
<dbReference type="OrthoDB" id="9771846at2"/>
<dbReference type="EMBL" id="MPPL01000001">
    <property type="protein sequence ID" value="OKS86391.1"/>
    <property type="molecule type" value="Genomic_DNA"/>
</dbReference>
<dbReference type="GO" id="GO:0016758">
    <property type="term" value="F:hexosyltransferase activity"/>
    <property type="evidence" value="ECO:0007669"/>
    <property type="project" value="TreeGrafter"/>
</dbReference>
<evidence type="ECO:0000313" key="4">
    <source>
        <dbReference type="Proteomes" id="UP000186720"/>
    </source>
</evidence>